<dbReference type="PANTHER" id="PTHR10174">
    <property type="entry name" value="ALPHA-TOCOPHEROL TRANSFER PROTEIN-RELATED"/>
    <property type="match status" value="1"/>
</dbReference>
<dbReference type="OrthoDB" id="7837562at2759"/>
<dbReference type="Gene3D" id="1.10.8.20">
    <property type="entry name" value="N-terminal domain of phosphatidylinositol transfer protein sec14p"/>
    <property type="match status" value="1"/>
</dbReference>
<protein>
    <submittedName>
        <fullName evidence="2">Retinaldehyde-binding protein 1</fullName>
    </submittedName>
</protein>
<dbReference type="PANTHER" id="PTHR10174:SF208">
    <property type="entry name" value="CRAL-TRIO DOMAIN-CONTAINING PROTEIN DDB_G0278031"/>
    <property type="match status" value="1"/>
</dbReference>
<dbReference type="InterPro" id="IPR001251">
    <property type="entry name" value="CRAL-TRIO_dom"/>
</dbReference>
<gene>
    <name evidence="2" type="ORF">Fcan01_04261</name>
</gene>
<dbReference type="InterPro" id="IPR036865">
    <property type="entry name" value="CRAL-TRIO_dom_sf"/>
</dbReference>
<dbReference type="PRINTS" id="PR00180">
    <property type="entry name" value="CRETINALDHBP"/>
</dbReference>
<dbReference type="OMA" id="YEHETID"/>
<dbReference type="EMBL" id="LNIX01000002">
    <property type="protein sequence ID" value="OXA60297.1"/>
    <property type="molecule type" value="Genomic_DNA"/>
</dbReference>
<evidence type="ECO:0000259" key="1">
    <source>
        <dbReference type="PROSITE" id="PS50191"/>
    </source>
</evidence>
<dbReference type="Gene3D" id="3.40.525.10">
    <property type="entry name" value="CRAL-TRIO lipid binding domain"/>
    <property type="match status" value="1"/>
</dbReference>
<dbReference type="GO" id="GO:0016020">
    <property type="term" value="C:membrane"/>
    <property type="evidence" value="ECO:0007669"/>
    <property type="project" value="TreeGrafter"/>
</dbReference>
<proteinExistence type="predicted"/>
<accession>A0A226ESZ9</accession>
<organism evidence="2 3">
    <name type="scientific">Folsomia candida</name>
    <name type="common">Springtail</name>
    <dbReference type="NCBI Taxonomy" id="158441"/>
    <lineage>
        <taxon>Eukaryota</taxon>
        <taxon>Metazoa</taxon>
        <taxon>Ecdysozoa</taxon>
        <taxon>Arthropoda</taxon>
        <taxon>Hexapoda</taxon>
        <taxon>Collembola</taxon>
        <taxon>Entomobryomorpha</taxon>
        <taxon>Isotomoidea</taxon>
        <taxon>Isotomidae</taxon>
        <taxon>Proisotominae</taxon>
        <taxon>Folsomia</taxon>
    </lineage>
</organism>
<dbReference type="Gene3D" id="1.20.5.1200">
    <property type="entry name" value="Alpha-tocopherol transfer"/>
    <property type="match status" value="1"/>
</dbReference>
<reference evidence="2 3" key="1">
    <citation type="submission" date="2015-12" db="EMBL/GenBank/DDBJ databases">
        <title>The genome of Folsomia candida.</title>
        <authorList>
            <person name="Faddeeva A."/>
            <person name="Derks M.F."/>
            <person name="Anvar Y."/>
            <person name="Smit S."/>
            <person name="Van Straalen N."/>
            <person name="Roelofs D."/>
        </authorList>
    </citation>
    <scope>NUCLEOTIDE SEQUENCE [LARGE SCALE GENOMIC DNA]</scope>
    <source>
        <strain evidence="2 3">VU population</strain>
        <tissue evidence="2">Whole body</tissue>
    </source>
</reference>
<sequence length="272" mass="31785">MDATPKTINMEELDKCLVELKELIRDSEDKYLNAFINEDEYLKTFIVGRKFNVQNAFDTAKSFMAAKHGKYRNVFEMSPQSVSHVIESGFFGTLKHRDDKGRLIGFMRIPKLDIKRMEFDEILRTAILMVENYWYEHETIDKGQVFIIDYSGYNFSIFTRYSFNQKLSFAQLFLNNYPTKIKEVHIYNNPKLVGITYSLIRPFLPEKLRKRIFLHGHNQENLLNHFSPDILPKWMSGNLSDKEAIDYTVSENALNGGVEFYDDNNASALKQG</sequence>
<comment type="caution">
    <text evidence="2">The sequence shown here is derived from an EMBL/GenBank/DDBJ whole genome shotgun (WGS) entry which is preliminary data.</text>
</comment>
<dbReference type="SMART" id="SM00516">
    <property type="entry name" value="SEC14"/>
    <property type="match status" value="1"/>
</dbReference>
<feature type="domain" description="CRAL-TRIO" evidence="1">
    <location>
        <begin position="78"/>
        <end position="243"/>
    </location>
</feature>
<keyword evidence="3" id="KW-1185">Reference proteome</keyword>
<dbReference type="Pfam" id="PF00650">
    <property type="entry name" value="CRAL_TRIO"/>
    <property type="match status" value="1"/>
</dbReference>
<dbReference type="CDD" id="cd00170">
    <property type="entry name" value="SEC14"/>
    <property type="match status" value="1"/>
</dbReference>
<dbReference type="PROSITE" id="PS50191">
    <property type="entry name" value="CRAL_TRIO"/>
    <property type="match status" value="1"/>
</dbReference>
<dbReference type="AlphaFoldDB" id="A0A226ESZ9"/>
<dbReference type="SUPFAM" id="SSF52087">
    <property type="entry name" value="CRAL/TRIO domain"/>
    <property type="match status" value="1"/>
</dbReference>
<dbReference type="Proteomes" id="UP000198287">
    <property type="component" value="Unassembled WGS sequence"/>
</dbReference>
<dbReference type="GO" id="GO:1902936">
    <property type="term" value="F:phosphatidylinositol bisphosphate binding"/>
    <property type="evidence" value="ECO:0007669"/>
    <property type="project" value="TreeGrafter"/>
</dbReference>
<evidence type="ECO:0000313" key="3">
    <source>
        <dbReference type="Proteomes" id="UP000198287"/>
    </source>
</evidence>
<name>A0A226ESZ9_FOLCA</name>
<evidence type="ECO:0000313" key="2">
    <source>
        <dbReference type="EMBL" id="OXA60297.1"/>
    </source>
</evidence>